<dbReference type="AlphaFoldDB" id="K9DUC8"/>
<dbReference type="EMBL" id="ADLF01000020">
    <property type="protein sequence ID" value="EKU88529.1"/>
    <property type="molecule type" value="Genomic_DNA"/>
</dbReference>
<keyword evidence="5" id="KW-0788">Thiol protease</keyword>
<dbReference type="GO" id="GO:0006508">
    <property type="term" value="P:proteolysis"/>
    <property type="evidence" value="ECO:0007669"/>
    <property type="project" value="UniProtKB-KW"/>
</dbReference>
<organism evidence="10 11">
    <name type="scientific">Bacteroides oleiciplenus YIT 12058</name>
    <dbReference type="NCBI Taxonomy" id="742727"/>
    <lineage>
        <taxon>Bacteria</taxon>
        <taxon>Pseudomonadati</taxon>
        <taxon>Bacteroidota</taxon>
        <taxon>Bacteroidia</taxon>
        <taxon>Bacteroidales</taxon>
        <taxon>Bacteroidaceae</taxon>
        <taxon>Bacteroides</taxon>
    </lineage>
</organism>
<keyword evidence="11" id="KW-1185">Reference proteome</keyword>
<dbReference type="RefSeq" id="WP_009131885.1">
    <property type="nucleotide sequence ID" value="NZ_JH992944.1"/>
</dbReference>
<dbReference type="Pfam" id="PF13734">
    <property type="entry name" value="Inhibitor_I69"/>
    <property type="match status" value="1"/>
</dbReference>
<feature type="domain" description="Spi protease inhibitor" evidence="8">
    <location>
        <begin position="23"/>
        <end position="121"/>
    </location>
</feature>
<dbReference type="InterPro" id="IPR025896">
    <property type="entry name" value="Spi_Prtas-inh"/>
</dbReference>
<dbReference type="Gene3D" id="3.90.70.50">
    <property type="entry name" value="Peptidase C10, streptopain"/>
    <property type="match status" value="1"/>
</dbReference>
<dbReference type="Proteomes" id="UP000009872">
    <property type="component" value="Unassembled WGS sequence"/>
</dbReference>
<proteinExistence type="inferred from homology"/>
<evidence type="ECO:0000259" key="9">
    <source>
        <dbReference type="Pfam" id="PF18962"/>
    </source>
</evidence>
<keyword evidence="4" id="KW-0378">Hydrolase</keyword>
<dbReference type="GO" id="GO:0008234">
    <property type="term" value="F:cysteine-type peptidase activity"/>
    <property type="evidence" value="ECO:0007669"/>
    <property type="project" value="UniProtKB-KW"/>
</dbReference>
<evidence type="ECO:0008006" key="12">
    <source>
        <dbReference type="Google" id="ProtNLM"/>
    </source>
</evidence>
<evidence type="ECO:0000256" key="7">
    <source>
        <dbReference type="SAM" id="SignalP"/>
    </source>
</evidence>
<evidence type="ECO:0000256" key="6">
    <source>
        <dbReference type="PIRSR" id="PIRSR600200-1"/>
    </source>
</evidence>
<reference evidence="10 11" key="1">
    <citation type="submission" date="2012-09" db="EMBL/GenBank/DDBJ databases">
        <title>The Genome Sequence of Bacteroides oleiciplenus YIT 12058.</title>
        <authorList>
            <consortium name="The Broad Institute Genome Sequencing Platform"/>
            <person name="Earl A."/>
            <person name="Ward D."/>
            <person name="Feldgarden M."/>
            <person name="Gevers D."/>
            <person name="Morotomi M."/>
            <person name="Walker B."/>
            <person name="Young S.K."/>
            <person name="Zeng Q."/>
            <person name="Gargeya S."/>
            <person name="Fitzgerald M."/>
            <person name="Haas B."/>
            <person name="Abouelleil A."/>
            <person name="Alvarado L."/>
            <person name="Arachchi H.M."/>
            <person name="Berlin A.M."/>
            <person name="Chapman S.B."/>
            <person name="Goldberg J."/>
            <person name="Griggs A."/>
            <person name="Gujja S."/>
            <person name="Hansen M."/>
            <person name="Howarth C."/>
            <person name="Imamovic A."/>
            <person name="Larimer J."/>
            <person name="McCowen C."/>
            <person name="Montmayeur A."/>
            <person name="Murphy C."/>
            <person name="Neiman D."/>
            <person name="Pearson M."/>
            <person name="Priest M."/>
            <person name="Roberts A."/>
            <person name="Saif S."/>
            <person name="Shea T."/>
            <person name="Sisk P."/>
            <person name="Sykes S."/>
            <person name="Wortman J."/>
            <person name="Nusbaum C."/>
            <person name="Birren B."/>
        </authorList>
    </citation>
    <scope>NUCLEOTIDE SEQUENCE [LARGE SCALE GENOMIC DNA]</scope>
    <source>
        <strain evidence="10 11">YIT 12058</strain>
    </source>
</reference>
<dbReference type="PATRIC" id="fig|742727.4.peg.4457"/>
<evidence type="ECO:0000313" key="11">
    <source>
        <dbReference type="Proteomes" id="UP000009872"/>
    </source>
</evidence>
<feature type="active site" description="Nucleophile" evidence="6">
    <location>
        <position position="179"/>
    </location>
</feature>
<comment type="similarity">
    <text evidence="1">Belongs to the peptidase C10 family.</text>
</comment>
<feature type="signal peptide" evidence="7">
    <location>
        <begin position="1"/>
        <end position="19"/>
    </location>
</feature>
<dbReference type="SUPFAM" id="SSF54001">
    <property type="entry name" value="Cysteine proteinases"/>
    <property type="match status" value="1"/>
</dbReference>
<dbReference type="Pfam" id="PF18962">
    <property type="entry name" value="Por_Secre_tail"/>
    <property type="match status" value="1"/>
</dbReference>
<dbReference type="InterPro" id="IPR038765">
    <property type="entry name" value="Papain-like_cys_pep_sf"/>
</dbReference>
<evidence type="ECO:0000256" key="4">
    <source>
        <dbReference type="ARBA" id="ARBA00022801"/>
    </source>
</evidence>
<feature type="active site" description="Proton acceptor" evidence="6">
    <location>
        <position position="321"/>
    </location>
</feature>
<sequence>MKKLLLLLLVLLCSLRAWTAQRSPEEALSIARTFFMQSSGVVTRNVADVQLVAVSGDLLKSASTRGAEGVAFYVYNNAQSAYVIVSGDDRMKSVLGYSDNGGFVTENLPSNLRGWLENYNAAYMELVNGKQEVIEPQLLTRATFPETVDPMMSDINWDQDTPYKNACPIVDTERSVTGCVATAMAMIMKYYEYPVKGKGAHSYKLKDGQTCSFNYGNTTFRWDKMLPQYVSGAYTAEEADAVAELMYACGVAVEMVYSPNGSGASSRAVAQALIDYFGYNENLGYVSREYFTSTEWMDMIKKELSEGRPVLYNGASIDVGHEFVFDGYDAQDMVHVNWGWGGANNGYFEVTSLNPSSPGIGGGTNLGGGFVFGQGMITGMQPSSESMTYVSRFYLSKLEASKLEVTKEEKFAITITKMFNMTSMLKNGQLALIAEKGGEQLSLGKTAIGDVKSNYGTNSMTLSDVTIPKSLADGTYALYMATKDERETRWSRVRGIVGNETQFTLVVTGEKCVLTPFSGSLKRDEIIGSVESLHNLYGGRRGDFRVLLTNQSTTTELYGQMAVVFITKDEAQNALALVGEDQVLLPPGTVDKELLLSGDLQTYSQALDLSAGDYYICPAIQWGDYWWFMTDAANTVTVNKATGSPTLVAKNIRLENNQLKEGETLKLSADLSLSGIGNVYDEKLMAAIFKVGENSTTNLHYAEVFVEEGKSLNFMMEIDPMIGEGKYTVNLYKPEANGQYNGDKPLAVLSFTVSSITGIEDEVVDKDVVVIYGQPVEDVLRVHTSVAASNISIYNVSGQKVLQQVLSDTTGNEYSVSVGRLTAGYYIVILQSVDGKIYRSKFIKK</sequence>
<protein>
    <recommendedName>
        <fullName evidence="12">Spi protease inhibitor domain-containing protein</fullName>
    </recommendedName>
</protein>
<dbReference type="NCBIfam" id="TIGR04183">
    <property type="entry name" value="Por_Secre_tail"/>
    <property type="match status" value="1"/>
</dbReference>
<dbReference type="MEROPS" id="C10.004"/>
<accession>K9DUC8</accession>
<dbReference type="OrthoDB" id="2235251at2"/>
<dbReference type="InterPro" id="IPR000200">
    <property type="entry name" value="Peptidase_C10"/>
</dbReference>
<dbReference type="PRINTS" id="PR00797">
    <property type="entry name" value="STREPTOPAIN"/>
</dbReference>
<evidence type="ECO:0000313" key="10">
    <source>
        <dbReference type="EMBL" id="EKU88529.1"/>
    </source>
</evidence>
<dbReference type="STRING" id="742727.HMPREF9447_04369"/>
<dbReference type="HOGENOM" id="CLU_018139_0_0_10"/>
<feature type="chain" id="PRO_5003928434" description="Spi protease inhibitor domain-containing protein" evidence="7">
    <location>
        <begin position="20"/>
        <end position="845"/>
    </location>
</feature>
<keyword evidence="3 7" id="KW-0732">Signal</keyword>
<evidence type="ECO:0000259" key="8">
    <source>
        <dbReference type="Pfam" id="PF13734"/>
    </source>
</evidence>
<dbReference type="InterPro" id="IPR026444">
    <property type="entry name" value="Secre_tail"/>
</dbReference>
<comment type="caution">
    <text evidence="10">The sequence shown here is derived from an EMBL/GenBank/DDBJ whole genome shotgun (WGS) entry which is preliminary data.</text>
</comment>
<gene>
    <name evidence="10" type="ORF">HMPREF9447_04369</name>
</gene>
<evidence type="ECO:0000256" key="5">
    <source>
        <dbReference type="ARBA" id="ARBA00022807"/>
    </source>
</evidence>
<dbReference type="Pfam" id="PF01640">
    <property type="entry name" value="Peptidase_C10"/>
    <property type="match status" value="1"/>
</dbReference>
<keyword evidence="2" id="KW-0645">Protease</keyword>
<dbReference type="eggNOG" id="ENOG50309XW">
    <property type="taxonomic scope" value="Bacteria"/>
</dbReference>
<evidence type="ECO:0000256" key="2">
    <source>
        <dbReference type="ARBA" id="ARBA00022670"/>
    </source>
</evidence>
<evidence type="ECO:0000256" key="3">
    <source>
        <dbReference type="ARBA" id="ARBA00022729"/>
    </source>
</evidence>
<feature type="domain" description="Secretion system C-terminal sorting" evidence="9">
    <location>
        <begin position="771"/>
        <end position="843"/>
    </location>
</feature>
<evidence type="ECO:0000256" key="1">
    <source>
        <dbReference type="ARBA" id="ARBA00009693"/>
    </source>
</evidence>
<name>K9DUC8_9BACE</name>
<dbReference type="InterPro" id="IPR044934">
    <property type="entry name" value="Streptopain_sf"/>
</dbReference>